<dbReference type="Proteomes" id="UP000501690">
    <property type="component" value="Linkage Group LG6"/>
</dbReference>
<organism evidence="8 9">
    <name type="scientific">Vigna unguiculata</name>
    <name type="common">Cowpea</name>
    <dbReference type="NCBI Taxonomy" id="3917"/>
    <lineage>
        <taxon>Eukaryota</taxon>
        <taxon>Viridiplantae</taxon>
        <taxon>Streptophyta</taxon>
        <taxon>Embryophyta</taxon>
        <taxon>Tracheophyta</taxon>
        <taxon>Spermatophyta</taxon>
        <taxon>Magnoliopsida</taxon>
        <taxon>eudicotyledons</taxon>
        <taxon>Gunneridae</taxon>
        <taxon>Pentapetalae</taxon>
        <taxon>rosids</taxon>
        <taxon>fabids</taxon>
        <taxon>Fabales</taxon>
        <taxon>Fabaceae</taxon>
        <taxon>Papilionoideae</taxon>
        <taxon>50 kb inversion clade</taxon>
        <taxon>NPAAA clade</taxon>
        <taxon>indigoferoid/millettioid clade</taxon>
        <taxon>Phaseoleae</taxon>
        <taxon>Vigna</taxon>
    </lineage>
</organism>
<dbReference type="PANTHER" id="PTHR10762:SF2">
    <property type="entry name" value="2-(3-AMINO-3-CARBOXYPROPYL)HISTIDINE SYNTHASE SUBUNIT 2"/>
    <property type="match status" value="1"/>
</dbReference>
<keyword evidence="7" id="KW-1133">Transmembrane helix</keyword>
<dbReference type="EMBL" id="CP039350">
    <property type="protein sequence ID" value="QCD97282.1"/>
    <property type="molecule type" value="Genomic_DNA"/>
</dbReference>
<dbReference type="GO" id="GO:0046872">
    <property type="term" value="F:metal ion binding"/>
    <property type="evidence" value="ECO:0007669"/>
    <property type="project" value="UniProtKB-KW"/>
</dbReference>
<evidence type="ECO:0000313" key="9">
    <source>
        <dbReference type="Proteomes" id="UP000501690"/>
    </source>
</evidence>
<evidence type="ECO:0000256" key="3">
    <source>
        <dbReference type="ARBA" id="ARBA00006179"/>
    </source>
</evidence>
<dbReference type="SFLD" id="SFLDS00032">
    <property type="entry name" value="Radical_SAM_3-amino-3-carboxyp"/>
    <property type="match status" value="1"/>
</dbReference>
<keyword evidence="4" id="KW-0479">Metal-binding</keyword>
<dbReference type="AlphaFoldDB" id="A0A4D6M7H9"/>
<evidence type="ECO:0000256" key="5">
    <source>
        <dbReference type="ARBA" id="ARBA00023004"/>
    </source>
</evidence>
<protein>
    <submittedName>
        <fullName evidence="8">Diphthamide synthesis DPH1/DPH2</fullName>
    </submittedName>
</protein>
<name>A0A4D6M7H9_VIGUN</name>
<comment type="similarity">
    <text evidence="3">Belongs to the DPH1/DPH2 family. DPH2 subfamily.</text>
</comment>
<evidence type="ECO:0000256" key="6">
    <source>
        <dbReference type="ARBA" id="ARBA00023014"/>
    </source>
</evidence>
<sequence length="440" mass="50364">MAVSYDEFRSSKWIVVFSEIESEKYVGFVMFNMFTQYMFCLLYTSPRISEFRSSKWIVVFSEIESEKYVGFVMFNMFTQYMFVIQSLYINMVFLNVQFFIALGIVINSIGGEFHMISWEIQGGFFFLETTSLPMAIDSYSSYICCIGNLTSDAKLPKKGTKWEQNVRENYTSDDVIDRGANSTSQQAASRLPEACDFSLSQFAFVLAHENESGCIQEIVVEVISHQNHILKNLRAFLTLERPDNGVMLLSRCWFGTGSLFGFDITLSISEIQTIMSMSSSLSEVASQNTIKKLEKNDWSYSHEVDNCLEAMIPDGAIVAIQDVNQHMYFTVEVKYDANENQMVTDLFQQRRILKRRYYLVERAKDANIVGILVGTLGVDGAGYLHIINQMKELITRAGKKAYTLVMGKSNPAKLANFPEEFSFWDILILFFLFRIAKSGY</sequence>
<dbReference type="GO" id="GO:0090560">
    <property type="term" value="F:2-(3-amino-3-carboxypropyl)histidine synthase activity"/>
    <property type="evidence" value="ECO:0007669"/>
    <property type="project" value="InterPro"/>
</dbReference>
<proteinExistence type="inferred from homology"/>
<dbReference type="FunFam" id="3.40.50.11860:FF:000001">
    <property type="entry name" value="2-(3-amino-3-carboxypropyl)histidine synthase subunit 2"/>
    <property type="match status" value="1"/>
</dbReference>
<dbReference type="GO" id="GO:0051536">
    <property type="term" value="F:iron-sulfur cluster binding"/>
    <property type="evidence" value="ECO:0007669"/>
    <property type="project" value="UniProtKB-KW"/>
</dbReference>
<dbReference type="NCBIfam" id="TIGR00322">
    <property type="entry name" value="diphth2_R"/>
    <property type="match status" value="1"/>
</dbReference>
<comment type="pathway">
    <text evidence="2">Protein modification; peptidyl-diphthamide biosynthesis.</text>
</comment>
<evidence type="ECO:0000313" key="8">
    <source>
        <dbReference type="EMBL" id="QCD97282.1"/>
    </source>
</evidence>
<feature type="transmembrane region" description="Helical" evidence="7">
    <location>
        <begin position="88"/>
        <end position="109"/>
    </location>
</feature>
<dbReference type="InterPro" id="IPR042265">
    <property type="entry name" value="DPH1/DPH2_3"/>
</dbReference>
<keyword evidence="7" id="KW-0472">Membrane</keyword>
<dbReference type="PANTHER" id="PTHR10762">
    <property type="entry name" value="DIPHTHAMIDE BIOSYNTHESIS PROTEIN"/>
    <property type="match status" value="1"/>
</dbReference>
<keyword evidence="6" id="KW-0411">Iron-sulfur</keyword>
<dbReference type="Pfam" id="PF01866">
    <property type="entry name" value="Diphthamide_syn"/>
    <property type="match status" value="1"/>
</dbReference>
<reference evidence="8 9" key="1">
    <citation type="submission" date="2019-04" db="EMBL/GenBank/DDBJ databases">
        <title>An improved genome assembly and genetic linkage map for asparagus bean, Vigna unguiculata ssp. sesquipedialis.</title>
        <authorList>
            <person name="Xia Q."/>
            <person name="Zhang R."/>
            <person name="Dong Y."/>
        </authorList>
    </citation>
    <scope>NUCLEOTIDE SEQUENCE [LARGE SCALE GENOMIC DNA]</scope>
    <source>
        <tissue evidence="8">Leaf</tissue>
    </source>
</reference>
<comment type="cofactor">
    <cofactor evidence="1">
        <name>[4Fe-4S] cluster</name>
        <dbReference type="ChEBI" id="CHEBI:49883"/>
    </cofactor>
</comment>
<evidence type="ECO:0000256" key="7">
    <source>
        <dbReference type="SAM" id="Phobius"/>
    </source>
</evidence>
<dbReference type="GO" id="GO:0017183">
    <property type="term" value="P:protein histidyl modification to diphthamide"/>
    <property type="evidence" value="ECO:0007669"/>
    <property type="project" value="InterPro"/>
</dbReference>
<keyword evidence="5" id="KW-0408">Iron</keyword>
<keyword evidence="9" id="KW-1185">Reference proteome</keyword>
<dbReference type="InterPro" id="IPR016435">
    <property type="entry name" value="DPH1/DPH2"/>
</dbReference>
<dbReference type="Gene3D" id="3.40.50.11860">
    <property type="entry name" value="Diphthamide synthesis DPH1/DPH2 domain 3"/>
    <property type="match status" value="1"/>
</dbReference>
<keyword evidence="7" id="KW-0812">Transmembrane</keyword>
<evidence type="ECO:0000256" key="1">
    <source>
        <dbReference type="ARBA" id="ARBA00001966"/>
    </source>
</evidence>
<evidence type="ECO:0000256" key="4">
    <source>
        <dbReference type="ARBA" id="ARBA00022723"/>
    </source>
</evidence>
<gene>
    <name evidence="8" type="ORF">DEO72_LG6g1992</name>
</gene>
<evidence type="ECO:0000256" key="2">
    <source>
        <dbReference type="ARBA" id="ARBA00005156"/>
    </source>
</evidence>
<accession>A0A4D6M7H9</accession>